<dbReference type="Proteomes" id="UP001064048">
    <property type="component" value="Chromosome 21"/>
</dbReference>
<accession>A0ACC0KCJ3</accession>
<reference evidence="1 2" key="1">
    <citation type="journal article" date="2022" name="Genome Biol. Evol.">
        <title>The Spruce Budworm Genome: Reconstructing the Evolutionary History of Antifreeze Proteins.</title>
        <authorList>
            <person name="Beliveau C."/>
            <person name="Gagne P."/>
            <person name="Picq S."/>
            <person name="Vernygora O."/>
            <person name="Keeling C.I."/>
            <person name="Pinkney K."/>
            <person name="Doucet D."/>
            <person name="Wen F."/>
            <person name="Johnston J.S."/>
            <person name="Maaroufi H."/>
            <person name="Boyle B."/>
            <person name="Laroche J."/>
            <person name="Dewar K."/>
            <person name="Juretic N."/>
            <person name="Blackburn G."/>
            <person name="Nisole A."/>
            <person name="Brunet B."/>
            <person name="Brandao M."/>
            <person name="Lumley L."/>
            <person name="Duan J."/>
            <person name="Quan G."/>
            <person name="Lucarotti C.J."/>
            <person name="Roe A.D."/>
            <person name="Sperling F.A.H."/>
            <person name="Levesque R.C."/>
            <person name="Cusson M."/>
        </authorList>
    </citation>
    <scope>NUCLEOTIDE SEQUENCE [LARGE SCALE GENOMIC DNA]</scope>
    <source>
        <strain evidence="1">Glfc:IPQL:Cfum</strain>
    </source>
</reference>
<evidence type="ECO:0000313" key="1">
    <source>
        <dbReference type="EMBL" id="KAI8434173.1"/>
    </source>
</evidence>
<protein>
    <submittedName>
        <fullName evidence="1">Uncharacterized protein</fullName>
    </submittedName>
</protein>
<feature type="non-terminal residue" evidence="1">
    <location>
        <position position="131"/>
    </location>
</feature>
<gene>
    <name evidence="1" type="ORF">MSG28_012289</name>
</gene>
<sequence length="131" mass="14950">MNKLLWFAFSTRVMVLVLQAVTNFIIPDHVANVFVSPEDANLRRTWGDAAVDTLLGGLKRWDAQYFIHIAQYGYTYENCLAFFPFFPLVSTRLLASASPVLYWIGSYKMNVGPTPTSDQNTINEHFRRIGI</sequence>
<name>A0ACC0KCJ3_CHOFU</name>
<proteinExistence type="predicted"/>
<evidence type="ECO:0000313" key="2">
    <source>
        <dbReference type="Proteomes" id="UP001064048"/>
    </source>
</evidence>
<comment type="caution">
    <text evidence="1">The sequence shown here is derived from an EMBL/GenBank/DDBJ whole genome shotgun (WGS) entry which is preliminary data.</text>
</comment>
<dbReference type="EMBL" id="CM046121">
    <property type="protein sequence ID" value="KAI8434173.1"/>
    <property type="molecule type" value="Genomic_DNA"/>
</dbReference>
<keyword evidence="2" id="KW-1185">Reference proteome</keyword>
<organism evidence="1 2">
    <name type="scientific">Choristoneura fumiferana</name>
    <name type="common">Spruce budworm moth</name>
    <name type="synonym">Archips fumiferana</name>
    <dbReference type="NCBI Taxonomy" id="7141"/>
    <lineage>
        <taxon>Eukaryota</taxon>
        <taxon>Metazoa</taxon>
        <taxon>Ecdysozoa</taxon>
        <taxon>Arthropoda</taxon>
        <taxon>Hexapoda</taxon>
        <taxon>Insecta</taxon>
        <taxon>Pterygota</taxon>
        <taxon>Neoptera</taxon>
        <taxon>Endopterygota</taxon>
        <taxon>Lepidoptera</taxon>
        <taxon>Glossata</taxon>
        <taxon>Ditrysia</taxon>
        <taxon>Tortricoidea</taxon>
        <taxon>Tortricidae</taxon>
        <taxon>Tortricinae</taxon>
        <taxon>Choristoneura</taxon>
    </lineage>
</organism>